<accession>A0A7R9E5C7</accession>
<evidence type="ECO:0000256" key="2">
    <source>
        <dbReference type="ARBA" id="ARBA00022490"/>
    </source>
</evidence>
<dbReference type="GO" id="GO:0005737">
    <property type="term" value="C:cytoplasm"/>
    <property type="evidence" value="ECO:0007669"/>
    <property type="project" value="UniProtKB-SubCell"/>
</dbReference>
<keyword evidence="2" id="KW-0963">Cytoplasm</keyword>
<dbReference type="AlphaFoldDB" id="A0A7R9E5C7"/>
<dbReference type="GO" id="GO:0030865">
    <property type="term" value="P:cortical cytoskeleton organization"/>
    <property type="evidence" value="ECO:0007669"/>
    <property type="project" value="TreeGrafter"/>
</dbReference>
<dbReference type="PANTHER" id="PTHR12085">
    <property type="entry name" value="SERINE/THREONINE-PROTEIN PHOSPHATASE 2A REGULATORY SUBUNIT B'' SUBUNIT GAMMA"/>
    <property type="match status" value="1"/>
</dbReference>
<dbReference type="Gene3D" id="1.10.238.10">
    <property type="entry name" value="EF-hand"/>
    <property type="match status" value="1"/>
</dbReference>
<dbReference type="EMBL" id="OB793437">
    <property type="protein sequence ID" value="CAD7427343.1"/>
    <property type="molecule type" value="Genomic_DNA"/>
</dbReference>
<dbReference type="GO" id="GO:0035303">
    <property type="term" value="P:regulation of dephosphorylation"/>
    <property type="evidence" value="ECO:0007669"/>
    <property type="project" value="InterPro"/>
</dbReference>
<reference evidence="3" key="1">
    <citation type="submission" date="2020-11" db="EMBL/GenBank/DDBJ databases">
        <authorList>
            <person name="Tran Van P."/>
        </authorList>
    </citation>
    <scope>NUCLEOTIDE SEQUENCE</scope>
</reference>
<protein>
    <submittedName>
        <fullName evidence="3">Uncharacterized protein</fullName>
    </submittedName>
</protein>
<proteinExistence type="predicted"/>
<dbReference type="PANTHER" id="PTHR12085:SF3">
    <property type="entry name" value="SERINE_THREONINE-PROTEIN PHOSPHATASE 2A REGULATORY SUBUNIT B'' SUBUNIT GAMMA"/>
    <property type="match status" value="1"/>
</dbReference>
<comment type="subcellular location">
    <subcellularLocation>
        <location evidence="1">Cytoplasm</location>
    </subcellularLocation>
</comment>
<dbReference type="GO" id="GO:0000226">
    <property type="term" value="P:microtubule cytoskeleton organization"/>
    <property type="evidence" value="ECO:0007669"/>
    <property type="project" value="TreeGrafter"/>
</dbReference>
<dbReference type="InterPro" id="IPR039865">
    <property type="entry name" value="PPP2R3C"/>
</dbReference>
<evidence type="ECO:0000313" key="3">
    <source>
        <dbReference type="EMBL" id="CAD7427343.1"/>
    </source>
</evidence>
<sequence length="112" mass="12594">MEPSDTVDAPYINWGHTTQQVGNDPQVEYCSRAIQEQMRVHGQEPILFEDVKDEVFDMVKPANPAWITLQDLVNCGQGDTVVTILIDLNGFWTYENREAMAADTGDPAPDHM</sequence>
<organism evidence="3">
    <name type="scientific">Timema monikensis</name>
    <dbReference type="NCBI Taxonomy" id="170555"/>
    <lineage>
        <taxon>Eukaryota</taxon>
        <taxon>Metazoa</taxon>
        <taxon>Ecdysozoa</taxon>
        <taxon>Arthropoda</taxon>
        <taxon>Hexapoda</taxon>
        <taxon>Insecta</taxon>
        <taxon>Pterygota</taxon>
        <taxon>Neoptera</taxon>
        <taxon>Polyneoptera</taxon>
        <taxon>Phasmatodea</taxon>
        <taxon>Timematodea</taxon>
        <taxon>Timematoidea</taxon>
        <taxon>Timematidae</taxon>
        <taxon>Timema</taxon>
    </lineage>
</organism>
<gene>
    <name evidence="3" type="ORF">TMSB3V08_LOCUS4193</name>
</gene>
<dbReference type="GO" id="GO:0005819">
    <property type="term" value="C:spindle"/>
    <property type="evidence" value="ECO:0007669"/>
    <property type="project" value="TreeGrafter"/>
</dbReference>
<dbReference type="GO" id="GO:0005813">
    <property type="term" value="C:centrosome"/>
    <property type="evidence" value="ECO:0007669"/>
    <property type="project" value="TreeGrafter"/>
</dbReference>
<name>A0A7R9E5C7_9NEOP</name>
<evidence type="ECO:0000256" key="1">
    <source>
        <dbReference type="ARBA" id="ARBA00004496"/>
    </source>
</evidence>